<protein>
    <submittedName>
        <fullName evidence="1">Uncharacterized protein</fullName>
    </submittedName>
</protein>
<sequence>MAVGLLTVDGPAEAQLQASEYQDITVGMLHAFDILYHNAPSARLVFLVEHRRTAASVPPFIVPAPVPGQTSWDQLENRERIWRDPALQSTGLATGFAGLDQYRNQLMTKPWVVGTPQKSIIAVVTKYNTGWFAYAASGRFVIQLPWTTSQVGPDNVDRVMAHEACHLFGGLDEYQPCSPGATSGPFAAANGNCLISPLVPHVACLMGGESDDMCAWTKAHVGWQPFP</sequence>
<dbReference type="OrthoDB" id="5088636at2"/>
<accession>A0A1I7DFA0</accession>
<evidence type="ECO:0000313" key="2">
    <source>
        <dbReference type="Proteomes" id="UP000199546"/>
    </source>
</evidence>
<evidence type="ECO:0000313" key="1">
    <source>
        <dbReference type="EMBL" id="SFU10338.1"/>
    </source>
</evidence>
<organism evidence="1 2">
    <name type="scientific">Geodermatophilus amargosae</name>
    <dbReference type="NCBI Taxonomy" id="1296565"/>
    <lineage>
        <taxon>Bacteria</taxon>
        <taxon>Bacillati</taxon>
        <taxon>Actinomycetota</taxon>
        <taxon>Actinomycetes</taxon>
        <taxon>Geodermatophilales</taxon>
        <taxon>Geodermatophilaceae</taxon>
        <taxon>Geodermatophilus</taxon>
    </lineage>
</organism>
<dbReference type="AlphaFoldDB" id="A0A1I7DFA0"/>
<dbReference type="Proteomes" id="UP000199546">
    <property type="component" value="Unassembled WGS sequence"/>
</dbReference>
<reference evidence="2" key="1">
    <citation type="submission" date="2016-10" db="EMBL/GenBank/DDBJ databases">
        <authorList>
            <person name="Varghese N."/>
            <person name="Submissions S."/>
        </authorList>
    </citation>
    <scope>NUCLEOTIDE SEQUENCE [LARGE SCALE GENOMIC DNA]</scope>
    <source>
        <strain evidence="2">DSM 46136</strain>
    </source>
</reference>
<dbReference type="STRING" id="1296565.SAMN05660657_05713"/>
<keyword evidence="2" id="KW-1185">Reference proteome</keyword>
<gene>
    <name evidence="1" type="ORF">SAMN05660657_05713</name>
</gene>
<dbReference type="RefSeq" id="WP_093585314.1">
    <property type="nucleotide sequence ID" value="NZ_FPBA01000056.1"/>
</dbReference>
<proteinExistence type="predicted"/>
<dbReference type="EMBL" id="FPBA01000056">
    <property type="protein sequence ID" value="SFU10338.1"/>
    <property type="molecule type" value="Genomic_DNA"/>
</dbReference>
<name>A0A1I7DFA0_9ACTN</name>